<evidence type="ECO:0000313" key="5">
    <source>
        <dbReference type="Proteomes" id="UP000460412"/>
    </source>
</evidence>
<dbReference type="InterPro" id="IPR001279">
    <property type="entry name" value="Metallo-B-lactamas"/>
</dbReference>
<dbReference type="InterPro" id="IPR036866">
    <property type="entry name" value="RibonucZ/Hydroxyglut_hydro"/>
</dbReference>
<dbReference type="SUPFAM" id="SSF56281">
    <property type="entry name" value="Metallo-hydrolase/oxidoreductase"/>
    <property type="match status" value="1"/>
</dbReference>
<sequence length="535" mass="59610">MKLEFIGAAHEVTGSCHYLNACGKNILIDCGLEQGPDLYENQELPVPASEIDYVLLTHAHIDHSGKIPLLCRQGFAGEIVTTFATSDLCNIMLRDSAHIQEFEAEWRNRKGRRSGEALFEPLYTMEDADAAIKLLAPCDYEQRITLCDGIDVQFHDMGHLLGSASIEVWVTEEKVTKKIVFSGDVGNANQPIIKEPKKVKEADYIVIESTYGDRTHGDVLPDYIGEFTRILRETFAKGGNVVIPSFAVGRTQEILYFIRDIKERELLPEFPGFEVYVDSPLAIGATNVFNKNVKSCFDEEAMALVEKGINPLLFPGLKTTITSDESRMINFDEKPKVILSASGMCEAGRIRHHLKHNLWRSECTICFVGYQAVGTLGRKLIEGAESVKLFGENITVNAKIETLKGISGHADMNGLLDWLDGFEKRPERVIVVHGEDQVTENFASLVEERLGYPAFAPYSGGTIDLMNNEILTEGVKAPKKAVEKPARTRAAQAFQRVVAAAKRLLEVVYKNEGLANKELAKFETQIQNLADKWDR</sequence>
<evidence type="ECO:0000256" key="1">
    <source>
        <dbReference type="ARBA" id="ARBA00022801"/>
    </source>
</evidence>
<keyword evidence="5" id="KW-1185">Reference proteome</keyword>
<dbReference type="Pfam" id="PF10996">
    <property type="entry name" value="Beta-Casp"/>
    <property type="match status" value="1"/>
</dbReference>
<dbReference type="GO" id="GO:0016787">
    <property type="term" value="F:hydrolase activity"/>
    <property type="evidence" value="ECO:0007669"/>
    <property type="project" value="UniProtKB-KW"/>
</dbReference>
<feature type="domain" description="Metallo-beta-lactamase" evidence="2">
    <location>
        <begin position="13"/>
        <end position="223"/>
    </location>
</feature>
<organism evidence="4 5">
    <name type="scientific">Sporofaciens musculi</name>
    <dbReference type="NCBI Taxonomy" id="2681861"/>
    <lineage>
        <taxon>Bacteria</taxon>
        <taxon>Bacillati</taxon>
        <taxon>Bacillota</taxon>
        <taxon>Clostridia</taxon>
        <taxon>Lachnospirales</taxon>
        <taxon>Lachnospiraceae</taxon>
        <taxon>Sporofaciens</taxon>
    </lineage>
</organism>
<evidence type="ECO:0000259" key="3">
    <source>
        <dbReference type="SMART" id="SM01027"/>
    </source>
</evidence>
<dbReference type="SMART" id="SM00849">
    <property type="entry name" value="Lactamase_B"/>
    <property type="match status" value="1"/>
</dbReference>
<proteinExistence type="predicted"/>
<dbReference type="InterPro" id="IPR022712">
    <property type="entry name" value="Beta_Casp"/>
</dbReference>
<dbReference type="Proteomes" id="UP000460412">
    <property type="component" value="Unassembled WGS sequence"/>
</dbReference>
<dbReference type="Pfam" id="PF07521">
    <property type="entry name" value="RMMBL"/>
    <property type="match status" value="1"/>
</dbReference>
<gene>
    <name evidence="4" type="ORF">GN277_16070</name>
</gene>
<evidence type="ECO:0000313" key="4">
    <source>
        <dbReference type="EMBL" id="MXP76847.1"/>
    </source>
</evidence>
<reference evidence="4 5" key="1">
    <citation type="submission" date="2019-12" db="EMBL/GenBank/DDBJ databases">
        <title>Sporaefaciens musculi gen. nov., sp. nov., a novel bacterium isolated from the caecum of an obese mouse.</title>
        <authorList>
            <person name="Rasmussen T.S."/>
            <person name="Streidl T."/>
            <person name="Hitch T.C.A."/>
            <person name="Wortmann E."/>
            <person name="Deptula P."/>
            <person name="Hansen M."/>
            <person name="Nielsen D.S."/>
            <person name="Clavel T."/>
            <person name="Vogensen F.K."/>
        </authorList>
    </citation>
    <scope>NUCLEOTIDE SEQUENCE [LARGE SCALE GENOMIC DNA]</scope>
    <source>
        <strain evidence="4 5">WCA-9-b2</strain>
    </source>
</reference>
<name>A0A7X3MIG0_9FIRM</name>
<dbReference type="CDD" id="cd16295">
    <property type="entry name" value="TTHA0252-CPSF-like_MBL-fold"/>
    <property type="match status" value="1"/>
</dbReference>
<keyword evidence="1 4" id="KW-0378">Hydrolase</keyword>
<dbReference type="SMART" id="SM01027">
    <property type="entry name" value="Beta-Casp"/>
    <property type="match status" value="1"/>
</dbReference>
<dbReference type="AlphaFoldDB" id="A0A7X3MIG0"/>
<accession>A0A7X3MIG0</accession>
<protein>
    <submittedName>
        <fullName evidence="4">MBL fold metallo-hydrolase</fullName>
    </submittedName>
</protein>
<dbReference type="Gene3D" id="3.40.50.10890">
    <property type="match status" value="1"/>
</dbReference>
<comment type="caution">
    <text evidence="4">The sequence shown here is derived from an EMBL/GenBank/DDBJ whole genome shotgun (WGS) entry which is preliminary data.</text>
</comment>
<dbReference type="PANTHER" id="PTHR11203:SF37">
    <property type="entry name" value="INTEGRATOR COMPLEX SUBUNIT 11"/>
    <property type="match status" value="1"/>
</dbReference>
<dbReference type="InterPro" id="IPR050698">
    <property type="entry name" value="MBL"/>
</dbReference>
<dbReference type="Gene3D" id="3.60.15.10">
    <property type="entry name" value="Ribonuclease Z/Hydroxyacylglutathione hydrolase-like"/>
    <property type="match status" value="1"/>
</dbReference>
<feature type="domain" description="Beta-Casp" evidence="3">
    <location>
        <begin position="251"/>
        <end position="380"/>
    </location>
</feature>
<dbReference type="Pfam" id="PF00753">
    <property type="entry name" value="Lactamase_B"/>
    <property type="match status" value="1"/>
</dbReference>
<dbReference type="InterPro" id="IPR011108">
    <property type="entry name" value="RMMBL"/>
</dbReference>
<dbReference type="GO" id="GO:0004521">
    <property type="term" value="F:RNA endonuclease activity"/>
    <property type="evidence" value="ECO:0007669"/>
    <property type="project" value="TreeGrafter"/>
</dbReference>
<dbReference type="RefSeq" id="WP_159751897.1">
    <property type="nucleotide sequence ID" value="NZ_CASZNZ010000023.1"/>
</dbReference>
<evidence type="ECO:0000259" key="2">
    <source>
        <dbReference type="SMART" id="SM00849"/>
    </source>
</evidence>
<dbReference type="PANTHER" id="PTHR11203">
    <property type="entry name" value="CLEAVAGE AND POLYADENYLATION SPECIFICITY FACTOR FAMILY MEMBER"/>
    <property type="match status" value="1"/>
</dbReference>
<dbReference type="EMBL" id="WUQX01000001">
    <property type="protein sequence ID" value="MXP76847.1"/>
    <property type="molecule type" value="Genomic_DNA"/>
</dbReference>